<evidence type="ECO:0000256" key="4">
    <source>
        <dbReference type="ARBA" id="ARBA00022692"/>
    </source>
</evidence>
<keyword evidence="10" id="KW-1185">Reference proteome</keyword>
<evidence type="ECO:0000256" key="2">
    <source>
        <dbReference type="ARBA" id="ARBA00022448"/>
    </source>
</evidence>
<protein>
    <submittedName>
        <fullName evidence="9">MFS transporter</fullName>
    </submittedName>
</protein>
<feature type="transmembrane region" description="Helical" evidence="7">
    <location>
        <begin position="261"/>
        <end position="279"/>
    </location>
</feature>
<reference evidence="10" key="1">
    <citation type="journal article" date="2019" name="Int. J. Syst. Evol. Microbiol.">
        <title>The Global Catalogue of Microorganisms (GCM) 10K type strain sequencing project: providing services to taxonomists for standard genome sequencing and annotation.</title>
        <authorList>
            <consortium name="The Broad Institute Genomics Platform"/>
            <consortium name="The Broad Institute Genome Sequencing Center for Infectious Disease"/>
            <person name="Wu L."/>
            <person name="Ma J."/>
        </authorList>
    </citation>
    <scope>NUCLEOTIDE SEQUENCE [LARGE SCALE GENOMIC DNA]</scope>
    <source>
        <strain evidence="10">CGMCC 1.12404</strain>
    </source>
</reference>
<feature type="transmembrane region" description="Helical" evidence="7">
    <location>
        <begin position="14"/>
        <end position="37"/>
    </location>
</feature>
<keyword evidence="6 7" id="KW-0472">Membrane</keyword>
<feature type="domain" description="Major facilitator superfamily (MFS) profile" evidence="8">
    <location>
        <begin position="1"/>
        <end position="398"/>
    </location>
</feature>
<feature type="transmembrane region" description="Helical" evidence="7">
    <location>
        <begin position="373"/>
        <end position="395"/>
    </location>
</feature>
<comment type="subcellular location">
    <subcellularLocation>
        <location evidence="1">Cell membrane</location>
        <topology evidence="1">Multi-pass membrane protein</topology>
    </subcellularLocation>
</comment>
<evidence type="ECO:0000256" key="6">
    <source>
        <dbReference type="ARBA" id="ARBA00023136"/>
    </source>
</evidence>
<dbReference type="Pfam" id="PF07690">
    <property type="entry name" value="MFS_1"/>
    <property type="match status" value="1"/>
</dbReference>
<keyword evidence="5 7" id="KW-1133">Transmembrane helix</keyword>
<feature type="transmembrane region" description="Helical" evidence="7">
    <location>
        <begin position="43"/>
        <end position="67"/>
    </location>
</feature>
<dbReference type="EMBL" id="BMEX01000004">
    <property type="protein sequence ID" value="GGA43775.1"/>
    <property type="molecule type" value="Genomic_DNA"/>
</dbReference>
<dbReference type="CDD" id="cd06173">
    <property type="entry name" value="MFS_MefA_like"/>
    <property type="match status" value="1"/>
</dbReference>
<feature type="transmembrane region" description="Helical" evidence="7">
    <location>
        <begin position="347"/>
        <end position="367"/>
    </location>
</feature>
<keyword evidence="4 7" id="KW-0812">Transmembrane</keyword>
<dbReference type="PANTHER" id="PTHR23513:SF11">
    <property type="entry name" value="STAPHYLOFERRIN A TRANSPORTER"/>
    <property type="match status" value="1"/>
</dbReference>
<sequence>MVFSVLRTRNFRNYFFSDIISGFGVGMSTIGANWFIMDRTGSLSAVGLMLTLNVLASFAISPLFGIVTDRFNRKSIIHGTNWSRAILLLLIASALLFSGFDVIYLYLFTIVNGIGWTVYMSASRSLVQELLPKEDLLNGNSLIEISLQVGMFVAGGVSGVLYKFYGFEVILILNAAAFVISSLFLYRIRYTPVAVEKNKRESFYINFKEGLNYLRERPAVFLLGVASIIPMVSVMVFNVVLPGYVSGPVNGDSVVFGLSDMFYGIGGLLSGFVAASLAKRLSNTKAIVLFFIMAVSIQIAWVFNHYVLVLYIGCVLFGLSNSSLRIVMNTMIMETISKSFMGRAMSVWMAISFLLQCVFAMGLGALMDRYTPSIGFVGIGGLMLLGLGIALSVVLRNASNKPSGQPLNDETMKGETS</sequence>
<evidence type="ECO:0000313" key="10">
    <source>
        <dbReference type="Proteomes" id="UP000617979"/>
    </source>
</evidence>
<evidence type="ECO:0000313" key="9">
    <source>
        <dbReference type="EMBL" id="GGA43775.1"/>
    </source>
</evidence>
<keyword evidence="2" id="KW-0813">Transport</keyword>
<dbReference type="Proteomes" id="UP000617979">
    <property type="component" value="Unassembled WGS sequence"/>
</dbReference>
<dbReference type="InterPro" id="IPR011701">
    <property type="entry name" value="MFS"/>
</dbReference>
<evidence type="ECO:0000256" key="3">
    <source>
        <dbReference type="ARBA" id="ARBA00022475"/>
    </source>
</evidence>
<evidence type="ECO:0000256" key="1">
    <source>
        <dbReference type="ARBA" id="ARBA00004651"/>
    </source>
</evidence>
<proteinExistence type="predicted"/>
<dbReference type="PANTHER" id="PTHR23513">
    <property type="entry name" value="INTEGRAL MEMBRANE EFFLUX PROTEIN-RELATED"/>
    <property type="match status" value="1"/>
</dbReference>
<organism evidence="9 10">
    <name type="scientific">Kroppenstedtia guangzhouensis</name>
    <dbReference type="NCBI Taxonomy" id="1274356"/>
    <lineage>
        <taxon>Bacteria</taxon>
        <taxon>Bacillati</taxon>
        <taxon>Bacillota</taxon>
        <taxon>Bacilli</taxon>
        <taxon>Bacillales</taxon>
        <taxon>Thermoactinomycetaceae</taxon>
        <taxon>Kroppenstedtia</taxon>
    </lineage>
</organism>
<dbReference type="InterPro" id="IPR020846">
    <property type="entry name" value="MFS_dom"/>
</dbReference>
<dbReference type="Gene3D" id="1.20.1250.20">
    <property type="entry name" value="MFS general substrate transporter like domains"/>
    <property type="match status" value="1"/>
</dbReference>
<name>A0ABQ1GHE0_9BACL</name>
<dbReference type="RefSeq" id="WP_188431679.1">
    <property type="nucleotide sequence ID" value="NZ_BMEX01000004.1"/>
</dbReference>
<dbReference type="PROSITE" id="PS50850">
    <property type="entry name" value="MFS"/>
    <property type="match status" value="1"/>
</dbReference>
<accession>A0ABQ1GHE0</accession>
<evidence type="ECO:0000256" key="7">
    <source>
        <dbReference type="SAM" id="Phobius"/>
    </source>
</evidence>
<feature type="transmembrane region" description="Helical" evidence="7">
    <location>
        <begin position="219"/>
        <end position="241"/>
    </location>
</feature>
<dbReference type="SUPFAM" id="SSF103473">
    <property type="entry name" value="MFS general substrate transporter"/>
    <property type="match status" value="1"/>
</dbReference>
<feature type="transmembrane region" description="Helical" evidence="7">
    <location>
        <begin position="171"/>
        <end position="190"/>
    </location>
</feature>
<gene>
    <name evidence="9" type="ORF">GCM10007416_16100</name>
</gene>
<evidence type="ECO:0000256" key="5">
    <source>
        <dbReference type="ARBA" id="ARBA00022989"/>
    </source>
</evidence>
<evidence type="ECO:0000259" key="8">
    <source>
        <dbReference type="PROSITE" id="PS50850"/>
    </source>
</evidence>
<feature type="transmembrane region" description="Helical" evidence="7">
    <location>
        <begin position="286"/>
        <end position="303"/>
    </location>
</feature>
<comment type="caution">
    <text evidence="9">The sequence shown here is derived from an EMBL/GenBank/DDBJ whole genome shotgun (WGS) entry which is preliminary data.</text>
</comment>
<dbReference type="InterPro" id="IPR036259">
    <property type="entry name" value="MFS_trans_sf"/>
</dbReference>
<keyword evidence="3" id="KW-1003">Cell membrane</keyword>
<feature type="transmembrane region" description="Helical" evidence="7">
    <location>
        <begin position="309"/>
        <end position="327"/>
    </location>
</feature>